<dbReference type="OMA" id="CIAHTTI"/>
<accession>F6QUI4</accession>
<dbReference type="PRINTS" id="PR00759">
    <property type="entry name" value="BASICPTASE"/>
</dbReference>
<evidence type="ECO:0000256" key="5">
    <source>
        <dbReference type="ARBA" id="ARBA00023319"/>
    </source>
</evidence>
<dbReference type="STRING" id="7719.ENSCINP00000016869"/>
<dbReference type="AlphaFoldDB" id="F6QUI4"/>
<dbReference type="EMBL" id="EAAA01000509">
    <property type="status" value="NOT_ANNOTATED_CDS"/>
    <property type="molecule type" value="Genomic_DNA"/>
</dbReference>
<dbReference type="InterPro" id="IPR036058">
    <property type="entry name" value="Kazal_dom_sf"/>
</dbReference>
<dbReference type="Proteomes" id="UP000008144">
    <property type="component" value="Chromosome 10"/>
</dbReference>
<dbReference type="SUPFAM" id="SSF57362">
    <property type="entry name" value="BPTI-like"/>
    <property type="match status" value="2"/>
</dbReference>
<organism evidence="9 10">
    <name type="scientific">Ciona intestinalis</name>
    <name type="common">Transparent sea squirt</name>
    <name type="synonym">Ascidia intestinalis</name>
    <dbReference type="NCBI Taxonomy" id="7719"/>
    <lineage>
        <taxon>Eukaryota</taxon>
        <taxon>Metazoa</taxon>
        <taxon>Chordata</taxon>
        <taxon>Tunicata</taxon>
        <taxon>Ascidiacea</taxon>
        <taxon>Phlebobranchia</taxon>
        <taxon>Cionidae</taxon>
        <taxon>Ciona</taxon>
    </lineage>
</organism>
<evidence type="ECO:0000313" key="9">
    <source>
        <dbReference type="Ensembl" id="ENSCINP00000016869.3"/>
    </source>
</evidence>
<dbReference type="HOGENOM" id="CLU_892905_0_0_1"/>
<name>F6QUI4_CIOIN</name>
<evidence type="ECO:0000256" key="1">
    <source>
        <dbReference type="ARBA" id="ARBA00004613"/>
    </source>
</evidence>
<dbReference type="InParanoid" id="F6QUI4"/>
<keyword evidence="4" id="KW-1015">Disulfide bond</keyword>
<dbReference type="GO" id="GO:0005576">
    <property type="term" value="C:extracellular region"/>
    <property type="evidence" value="ECO:0007669"/>
    <property type="project" value="UniProtKB-SubCell"/>
</dbReference>
<dbReference type="Pfam" id="PF00014">
    <property type="entry name" value="Kunitz_BPTI"/>
    <property type="match status" value="1"/>
</dbReference>
<evidence type="ECO:0000259" key="8">
    <source>
        <dbReference type="PROSITE" id="PS51390"/>
    </source>
</evidence>
<comment type="subcellular location">
    <subcellularLocation>
        <location evidence="1">Secreted</location>
    </subcellularLocation>
</comment>
<dbReference type="InterPro" id="IPR020901">
    <property type="entry name" value="Prtase_inh_Kunz-CS"/>
</dbReference>
<dbReference type="InterPro" id="IPR002223">
    <property type="entry name" value="Kunitz_BPTI"/>
</dbReference>
<protein>
    <recommendedName>
        <fullName evidence="11">BPTI/Kunitz inhibitor domain-containing protein</fullName>
    </recommendedName>
</protein>
<keyword evidence="3 6" id="KW-0732">Signal</keyword>
<dbReference type="PANTHER" id="PTHR45938:SF7">
    <property type="entry name" value="WAP, KAZAL, IMMUNOGLOBULIN, KUNITZ AND NTR DOMAIN-CONTAINING PROTEIN 2"/>
    <property type="match status" value="1"/>
</dbReference>
<keyword evidence="2" id="KW-0964">Secreted</keyword>
<evidence type="ECO:0000259" key="7">
    <source>
        <dbReference type="PROSITE" id="PS50279"/>
    </source>
</evidence>
<feature type="domain" description="BPTI/Kunitz inhibitor" evidence="7">
    <location>
        <begin position="251"/>
        <end position="301"/>
    </location>
</feature>
<reference evidence="9" key="2">
    <citation type="journal article" date="2008" name="Genome Biol.">
        <title>Improved genome assembly and evidence-based global gene model set for the chordate Ciona intestinalis: new insight into intron and operon populations.</title>
        <authorList>
            <person name="Satou Y."/>
            <person name="Mineta K."/>
            <person name="Ogasawara M."/>
            <person name="Sasakura Y."/>
            <person name="Shoguchi E."/>
            <person name="Ueno K."/>
            <person name="Yamada L."/>
            <person name="Matsumoto J."/>
            <person name="Wasserscheid J."/>
            <person name="Dewar K."/>
            <person name="Wiley G.B."/>
            <person name="Macmil S.L."/>
            <person name="Roe B.A."/>
            <person name="Zeller R.W."/>
            <person name="Hastings K.E."/>
            <person name="Lemaire P."/>
            <person name="Lindquist E."/>
            <person name="Endo T."/>
            <person name="Hotta K."/>
            <person name="Inaba K."/>
        </authorList>
    </citation>
    <scope>NUCLEOTIDE SEQUENCE [LARGE SCALE GENOMIC DNA]</scope>
    <source>
        <strain evidence="9">wild type</strain>
    </source>
</reference>
<keyword evidence="5" id="KW-0393">Immunoglobulin domain</keyword>
<dbReference type="CDD" id="cd00109">
    <property type="entry name" value="Kunitz-type"/>
    <property type="match status" value="1"/>
</dbReference>
<evidence type="ECO:0000256" key="4">
    <source>
        <dbReference type="ARBA" id="ARBA00023157"/>
    </source>
</evidence>
<reference evidence="9" key="4">
    <citation type="submission" date="2025-09" db="UniProtKB">
        <authorList>
            <consortium name="Ensembl"/>
        </authorList>
    </citation>
    <scope>IDENTIFICATION</scope>
</reference>
<dbReference type="PROSITE" id="PS50279">
    <property type="entry name" value="BPTI_KUNITZ_2"/>
    <property type="match status" value="1"/>
</dbReference>
<dbReference type="Ensembl" id="ENSCINT00000016869.3">
    <property type="protein sequence ID" value="ENSCINP00000016869.3"/>
    <property type="gene ID" value="ENSCING00000008260.3"/>
</dbReference>
<dbReference type="Pfam" id="PF00095">
    <property type="entry name" value="WAP"/>
    <property type="match status" value="1"/>
</dbReference>
<feature type="domain" description="WAP" evidence="8">
    <location>
        <begin position="46"/>
        <end position="92"/>
    </location>
</feature>
<dbReference type="PROSITE" id="PS51390">
    <property type="entry name" value="WAP"/>
    <property type="match status" value="1"/>
</dbReference>
<evidence type="ECO:0000256" key="3">
    <source>
        <dbReference type="ARBA" id="ARBA00022729"/>
    </source>
</evidence>
<keyword evidence="10" id="KW-1185">Reference proteome</keyword>
<dbReference type="InterPro" id="IPR036880">
    <property type="entry name" value="Kunitz_BPTI_sf"/>
</dbReference>
<dbReference type="PROSITE" id="PS00280">
    <property type="entry name" value="BPTI_KUNITZ_1"/>
    <property type="match status" value="1"/>
</dbReference>
<dbReference type="SMART" id="SM00131">
    <property type="entry name" value="KU"/>
    <property type="match status" value="1"/>
</dbReference>
<evidence type="ECO:0000256" key="6">
    <source>
        <dbReference type="SAM" id="SignalP"/>
    </source>
</evidence>
<reference evidence="9" key="3">
    <citation type="submission" date="2025-08" db="UniProtKB">
        <authorList>
            <consortium name="Ensembl"/>
        </authorList>
    </citation>
    <scope>IDENTIFICATION</scope>
</reference>
<evidence type="ECO:0000256" key="2">
    <source>
        <dbReference type="ARBA" id="ARBA00022525"/>
    </source>
</evidence>
<dbReference type="SUPFAM" id="SSF100895">
    <property type="entry name" value="Kazal-type serine protease inhibitors"/>
    <property type="match status" value="1"/>
</dbReference>
<sequence length="312" mass="34397">MMYVKVFSVLSCLFVIATSSSVVRDRFRRSAQSADGVVTVRSPNDGTTTQNICPPPVSLVACRNECRSNGDCGARRICCSNSCNGGTCIQIQASNSCTPISCLQQGTLCSASNGVVSCNCITMCADSNSNEFSILASDGNTYASKCHMDRAACIAHTTIRPMPATTLATTTRSPPTPTRPMSIDEEVYRKCHENLEAQSLRCIGREVHMRTYFVYDRETATCERRRIVDCSEVLNKYNTLEECANTCLNICQQPMSQGECRNYKQRLFYNTVSRRCEVFIYGGCGGNTNNFPDINVCKSMCVYPGPSFMRPP</sequence>
<dbReference type="GeneTree" id="ENSGT00940000172434"/>
<dbReference type="GO" id="GO:0004867">
    <property type="term" value="F:serine-type endopeptidase inhibitor activity"/>
    <property type="evidence" value="ECO:0007669"/>
    <property type="project" value="InterPro"/>
</dbReference>
<dbReference type="PANTHER" id="PTHR45938">
    <property type="entry name" value="ACP24A4-RELATED"/>
    <property type="match status" value="1"/>
</dbReference>
<reference evidence="10" key="1">
    <citation type="journal article" date="2002" name="Science">
        <title>The draft genome of Ciona intestinalis: insights into chordate and vertebrate origins.</title>
        <authorList>
            <person name="Dehal P."/>
            <person name="Satou Y."/>
            <person name="Campbell R.K."/>
            <person name="Chapman J."/>
            <person name="Degnan B."/>
            <person name="De Tomaso A."/>
            <person name="Davidson B."/>
            <person name="Di Gregorio A."/>
            <person name="Gelpke M."/>
            <person name="Goodstein D.M."/>
            <person name="Harafuji N."/>
            <person name="Hastings K.E."/>
            <person name="Ho I."/>
            <person name="Hotta K."/>
            <person name="Huang W."/>
            <person name="Kawashima T."/>
            <person name="Lemaire P."/>
            <person name="Martinez D."/>
            <person name="Meinertzhagen I.A."/>
            <person name="Necula S."/>
            <person name="Nonaka M."/>
            <person name="Putnam N."/>
            <person name="Rash S."/>
            <person name="Saiga H."/>
            <person name="Satake M."/>
            <person name="Terry A."/>
            <person name="Yamada L."/>
            <person name="Wang H.G."/>
            <person name="Awazu S."/>
            <person name="Azumi K."/>
            <person name="Boore J."/>
            <person name="Branno M."/>
            <person name="Chin-Bow S."/>
            <person name="DeSantis R."/>
            <person name="Doyle S."/>
            <person name="Francino P."/>
            <person name="Keys D.N."/>
            <person name="Haga S."/>
            <person name="Hayashi H."/>
            <person name="Hino K."/>
            <person name="Imai K.S."/>
            <person name="Inaba K."/>
            <person name="Kano S."/>
            <person name="Kobayashi K."/>
            <person name="Kobayashi M."/>
            <person name="Lee B.I."/>
            <person name="Makabe K.W."/>
            <person name="Manohar C."/>
            <person name="Matassi G."/>
            <person name="Medina M."/>
            <person name="Mochizuki Y."/>
            <person name="Mount S."/>
            <person name="Morishita T."/>
            <person name="Miura S."/>
            <person name="Nakayama A."/>
            <person name="Nishizaka S."/>
            <person name="Nomoto H."/>
            <person name="Ohta F."/>
            <person name="Oishi K."/>
            <person name="Rigoutsos I."/>
            <person name="Sano M."/>
            <person name="Sasaki A."/>
            <person name="Sasakura Y."/>
            <person name="Shoguchi E."/>
            <person name="Shin-i T."/>
            <person name="Spagnuolo A."/>
            <person name="Stainier D."/>
            <person name="Suzuki M.M."/>
            <person name="Tassy O."/>
            <person name="Takatori N."/>
            <person name="Tokuoka M."/>
            <person name="Yagi K."/>
            <person name="Yoshizaki F."/>
            <person name="Wada S."/>
            <person name="Zhang C."/>
            <person name="Hyatt P.D."/>
            <person name="Larimer F."/>
            <person name="Detter C."/>
            <person name="Doggett N."/>
            <person name="Glavina T."/>
            <person name="Hawkins T."/>
            <person name="Richardson P."/>
            <person name="Lucas S."/>
            <person name="Kohara Y."/>
            <person name="Levine M."/>
            <person name="Satoh N."/>
            <person name="Rokhsar D.S."/>
        </authorList>
    </citation>
    <scope>NUCLEOTIDE SEQUENCE [LARGE SCALE GENOMIC DNA]</scope>
</reference>
<evidence type="ECO:0008006" key="11">
    <source>
        <dbReference type="Google" id="ProtNLM"/>
    </source>
</evidence>
<dbReference type="Gene3D" id="4.10.410.10">
    <property type="entry name" value="Pancreatic trypsin inhibitor Kunitz domain"/>
    <property type="match status" value="2"/>
</dbReference>
<evidence type="ECO:0000313" key="10">
    <source>
        <dbReference type="Proteomes" id="UP000008144"/>
    </source>
</evidence>
<feature type="chain" id="PRO_5003341684" description="BPTI/Kunitz inhibitor domain-containing protein" evidence="6">
    <location>
        <begin position="20"/>
        <end position="312"/>
    </location>
</feature>
<dbReference type="Gene3D" id="3.30.60.30">
    <property type="match status" value="1"/>
</dbReference>
<feature type="signal peptide" evidence="6">
    <location>
        <begin position="1"/>
        <end position="19"/>
    </location>
</feature>
<proteinExistence type="predicted"/>
<dbReference type="InterPro" id="IPR008197">
    <property type="entry name" value="WAP_dom"/>
</dbReference>